<comment type="caution">
    <text evidence="2">The sequence shown here is derived from an EMBL/GenBank/DDBJ whole genome shotgun (WGS) entry which is preliminary data.</text>
</comment>
<gene>
    <name evidence="2" type="ORF">NW755_012631</name>
</gene>
<accession>A0A9W8UVY5</accession>
<dbReference type="Proteomes" id="UP001152087">
    <property type="component" value="Unassembled WGS sequence"/>
</dbReference>
<feature type="region of interest" description="Disordered" evidence="1">
    <location>
        <begin position="1"/>
        <end position="27"/>
    </location>
</feature>
<evidence type="ECO:0000313" key="3">
    <source>
        <dbReference type="Proteomes" id="UP001152087"/>
    </source>
</evidence>
<dbReference type="AlphaFoldDB" id="A0A9W8UVY5"/>
<reference evidence="2" key="1">
    <citation type="submission" date="2022-09" db="EMBL/GenBank/DDBJ databases">
        <title>Fusarium specimens isolated from Avocado Roots.</title>
        <authorList>
            <person name="Stajich J."/>
            <person name="Roper C."/>
            <person name="Heimlech-Rivalta G."/>
        </authorList>
    </citation>
    <scope>NUCLEOTIDE SEQUENCE</scope>
    <source>
        <strain evidence="2">A02</strain>
    </source>
</reference>
<evidence type="ECO:0000313" key="2">
    <source>
        <dbReference type="EMBL" id="KAJ4179287.1"/>
    </source>
</evidence>
<dbReference type="EMBL" id="JAOQAV010000060">
    <property type="protein sequence ID" value="KAJ4179287.1"/>
    <property type="molecule type" value="Genomic_DNA"/>
</dbReference>
<sequence length="325" mass="35108">MVSREQSESVPLLDSVPPPGSCTTGTGSDEGLITSFLARSVDLYSVVARALEDFSIWDLGTPETDPSTNGHLDSVALDRVLMHEKSLSTLVRSLPENLAMPSITESSKFSLSNRHAVIFHQRVKQQSGMDQPPIGHHNLSHQIAVECAISCASAACEAIDTISTHVIGYSSTNTHGCDLTNTWWSNVLYLYSAGTALIAACICDEVVDRFGKSTIIASWNLALNLFRHYGAVSAWAGQLSCILQALAHKAQTGLHLDTYGSGVDELNMDLTMCNDGTANSFSQIDLGRFAMLQPDYQLLNNIDLDTILDFGDDPFNLFGNGMFGG</sequence>
<evidence type="ECO:0000256" key="1">
    <source>
        <dbReference type="SAM" id="MobiDB-lite"/>
    </source>
</evidence>
<organism evidence="2 3">
    <name type="scientific">Fusarium falciforme</name>
    <dbReference type="NCBI Taxonomy" id="195108"/>
    <lineage>
        <taxon>Eukaryota</taxon>
        <taxon>Fungi</taxon>
        <taxon>Dikarya</taxon>
        <taxon>Ascomycota</taxon>
        <taxon>Pezizomycotina</taxon>
        <taxon>Sordariomycetes</taxon>
        <taxon>Hypocreomycetidae</taxon>
        <taxon>Hypocreales</taxon>
        <taxon>Nectriaceae</taxon>
        <taxon>Fusarium</taxon>
        <taxon>Fusarium solani species complex</taxon>
    </lineage>
</organism>
<proteinExistence type="predicted"/>
<name>A0A9W8UVY5_9HYPO</name>
<keyword evidence="3" id="KW-1185">Reference proteome</keyword>
<protein>
    <submittedName>
        <fullName evidence="2">Uncharacterized protein</fullName>
    </submittedName>
</protein>